<proteinExistence type="predicted"/>
<protein>
    <submittedName>
        <fullName evidence="1">Uncharacterized protein</fullName>
    </submittedName>
</protein>
<reference evidence="1" key="2">
    <citation type="submission" date="2020-11" db="EMBL/GenBank/DDBJ databases">
        <authorList>
            <person name="McCartney M.A."/>
            <person name="Auch B."/>
            <person name="Kono T."/>
            <person name="Mallez S."/>
            <person name="Becker A."/>
            <person name="Gohl D.M."/>
            <person name="Silverstein K.A.T."/>
            <person name="Koren S."/>
            <person name="Bechman K.B."/>
            <person name="Herman A."/>
            <person name="Abrahante J.E."/>
            <person name="Garbe J."/>
        </authorList>
    </citation>
    <scope>NUCLEOTIDE SEQUENCE</scope>
    <source>
        <strain evidence="1">Duluth1</strain>
        <tissue evidence="1">Whole animal</tissue>
    </source>
</reference>
<accession>A0A9D4GW71</accession>
<evidence type="ECO:0000313" key="2">
    <source>
        <dbReference type="Proteomes" id="UP000828390"/>
    </source>
</evidence>
<gene>
    <name evidence="1" type="ORF">DPMN_125850</name>
</gene>
<dbReference type="EMBL" id="JAIWYP010000005">
    <property type="protein sequence ID" value="KAH3824022.1"/>
    <property type="molecule type" value="Genomic_DNA"/>
</dbReference>
<dbReference type="AlphaFoldDB" id="A0A9D4GW71"/>
<reference evidence="1" key="1">
    <citation type="journal article" date="2019" name="bioRxiv">
        <title>The Genome of the Zebra Mussel, Dreissena polymorpha: A Resource for Invasive Species Research.</title>
        <authorList>
            <person name="McCartney M.A."/>
            <person name="Auch B."/>
            <person name="Kono T."/>
            <person name="Mallez S."/>
            <person name="Zhang Y."/>
            <person name="Obille A."/>
            <person name="Becker A."/>
            <person name="Abrahante J.E."/>
            <person name="Garbe J."/>
            <person name="Badalamenti J.P."/>
            <person name="Herman A."/>
            <person name="Mangelson H."/>
            <person name="Liachko I."/>
            <person name="Sullivan S."/>
            <person name="Sone E.D."/>
            <person name="Koren S."/>
            <person name="Silverstein K.A.T."/>
            <person name="Beckman K.B."/>
            <person name="Gohl D.M."/>
        </authorList>
    </citation>
    <scope>NUCLEOTIDE SEQUENCE</scope>
    <source>
        <strain evidence="1">Duluth1</strain>
        <tissue evidence="1">Whole animal</tissue>
    </source>
</reference>
<organism evidence="1 2">
    <name type="scientific">Dreissena polymorpha</name>
    <name type="common">Zebra mussel</name>
    <name type="synonym">Mytilus polymorpha</name>
    <dbReference type="NCBI Taxonomy" id="45954"/>
    <lineage>
        <taxon>Eukaryota</taxon>
        <taxon>Metazoa</taxon>
        <taxon>Spiralia</taxon>
        <taxon>Lophotrochozoa</taxon>
        <taxon>Mollusca</taxon>
        <taxon>Bivalvia</taxon>
        <taxon>Autobranchia</taxon>
        <taxon>Heteroconchia</taxon>
        <taxon>Euheterodonta</taxon>
        <taxon>Imparidentia</taxon>
        <taxon>Neoheterodontei</taxon>
        <taxon>Myida</taxon>
        <taxon>Dreissenoidea</taxon>
        <taxon>Dreissenidae</taxon>
        <taxon>Dreissena</taxon>
    </lineage>
</organism>
<keyword evidence="2" id="KW-1185">Reference proteome</keyword>
<name>A0A9D4GW71_DREPO</name>
<dbReference type="Proteomes" id="UP000828390">
    <property type="component" value="Unassembled WGS sequence"/>
</dbReference>
<evidence type="ECO:0000313" key="1">
    <source>
        <dbReference type="EMBL" id="KAH3824022.1"/>
    </source>
</evidence>
<comment type="caution">
    <text evidence="1">The sequence shown here is derived from an EMBL/GenBank/DDBJ whole genome shotgun (WGS) entry which is preliminary data.</text>
</comment>
<sequence length="140" mass="16138">MMYCGKVPANFTRVRYTGRTINHRLQTSNPGLFCQARRTLCGAISQRVHLAATCVRYTYRMPPTPTLWQGIFRMDPVSRTYLILNVDLSLQGNREVLWFSKVYKVLKSHASQLVNHFPRTSSWLLGMKTLRKCSPMIATL</sequence>